<dbReference type="EMBL" id="UYJE01002565">
    <property type="protein sequence ID" value="VDI11880.1"/>
    <property type="molecule type" value="Genomic_DNA"/>
</dbReference>
<dbReference type="PANTHER" id="PTHR14187:SF5">
    <property type="entry name" value="HEAT SHOCK 70 KDA PROTEIN 12A"/>
    <property type="match status" value="1"/>
</dbReference>
<feature type="non-terminal residue" evidence="1">
    <location>
        <position position="1"/>
    </location>
</feature>
<gene>
    <name evidence="1" type="ORF">MGAL_10B084126</name>
</gene>
<evidence type="ECO:0000313" key="1">
    <source>
        <dbReference type="EMBL" id="VDI11880.1"/>
    </source>
</evidence>
<organism evidence="1 2">
    <name type="scientific">Mytilus galloprovincialis</name>
    <name type="common">Mediterranean mussel</name>
    <dbReference type="NCBI Taxonomy" id="29158"/>
    <lineage>
        <taxon>Eukaryota</taxon>
        <taxon>Metazoa</taxon>
        <taxon>Spiralia</taxon>
        <taxon>Lophotrochozoa</taxon>
        <taxon>Mollusca</taxon>
        <taxon>Bivalvia</taxon>
        <taxon>Autobranchia</taxon>
        <taxon>Pteriomorphia</taxon>
        <taxon>Mytilida</taxon>
        <taxon>Mytiloidea</taxon>
        <taxon>Mytilidae</taxon>
        <taxon>Mytilinae</taxon>
        <taxon>Mytilus</taxon>
    </lineage>
</organism>
<accession>A0A8B6CZ99</accession>
<dbReference type="OrthoDB" id="2963168at2759"/>
<protein>
    <submittedName>
        <fullName evidence="1">Uncharacterized protein</fullName>
    </submittedName>
</protein>
<keyword evidence="2" id="KW-1185">Reference proteome</keyword>
<dbReference type="SUPFAM" id="SSF53067">
    <property type="entry name" value="Actin-like ATPase domain"/>
    <property type="match status" value="1"/>
</dbReference>
<proteinExistence type="predicted"/>
<sequence length="198" mass="23087">MDVAKHDAANMVKDIENNSKFKYLVAAISFGTKYSGYVWISKYDFEACNGEYQRIFSPPWKRKGGGIQYKAPSSVLFRPNKTVHSFGVDAEEYYTENSDRVDFREWYFFKHFGRKLYFDQDELKQDTIMEDSKEAGHGMKAVDVFAAVLKYFEADLLKRNECRNFDKDLKSNDIHWVITVPAILDLKAKQFMKHVAAK</sequence>
<evidence type="ECO:0000313" key="2">
    <source>
        <dbReference type="Proteomes" id="UP000596742"/>
    </source>
</evidence>
<dbReference type="InterPro" id="IPR043129">
    <property type="entry name" value="ATPase_NBD"/>
</dbReference>
<dbReference type="AlphaFoldDB" id="A0A8B6CZ99"/>
<dbReference type="Proteomes" id="UP000596742">
    <property type="component" value="Unassembled WGS sequence"/>
</dbReference>
<reference evidence="1" key="1">
    <citation type="submission" date="2018-11" db="EMBL/GenBank/DDBJ databases">
        <authorList>
            <person name="Alioto T."/>
            <person name="Alioto T."/>
        </authorList>
    </citation>
    <scope>NUCLEOTIDE SEQUENCE</scope>
</reference>
<dbReference type="PANTHER" id="PTHR14187">
    <property type="entry name" value="ALPHA KINASE/ELONGATION FACTOR 2 KINASE"/>
    <property type="match status" value="1"/>
</dbReference>
<dbReference type="Gene3D" id="3.30.420.40">
    <property type="match status" value="1"/>
</dbReference>
<comment type="caution">
    <text evidence="1">The sequence shown here is derived from an EMBL/GenBank/DDBJ whole genome shotgun (WGS) entry which is preliminary data.</text>
</comment>
<name>A0A8B6CZ99_MYTGA</name>